<gene>
    <name evidence="2" type="ORF">RND81_08G048800</name>
</gene>
<evidence type="ECO:0000313" key="2">
    <source>
        <dbReference type="EMBL" id="KAK9697616.1"/>
    </source>
</evidence>
<dbReference type="AlphaFoldDB" id="A0AAW1J5R4"/>
<feature type="compositionally biased region" description="Polar residues" evidence="1">
    <location>
        <begin position="10"/>
        <end position="23"/>
    </location>
</feature>
<feature type="region of interest" description="Disordered" evidence="1">
    <location>
        <begin position="1"/>
        <end position="23"/>
    </location>
</feature>
<dbReference type="EMBL" id="JBDFQZ010000008">
    <property type="protein sequence ID" value="KAK9697616.1"/>
    <property type="molecule type" value="Genomic_DNA"/>
</dbReference>
<proteinExistence type="predicted"/>
<comment type="caution">
    <text evidence="2">The sequence shown here is derived from an EMBL/GenBank/DDBJ whole genome shotgun (WGS) entry which is preliminary data.</text>
</comment>
<protein>
    <submittedName>
        <fullName evidence="2">Uncharacterized protein</fullName>
    </submittedName>
</protein>
<keyword evidence="3" id="KW-1185">Reference proteome</keyword>
<feature type="region of interest" description="Disordered" evidence="1">
    <location>
        <begin position="61"/>
        <end position="88"/>
    </location>
</feature>
<reference evidence="2" key="1">
    <citation type="submission" date="2024-03" db="EMBL/GenBank/DDBJ databases">
        <title>WGS assembly of Saponaria officinalis var. Norfolk2.</title>
        <authorList>
            <person name="Jenkins J."/>
            <person name="Shu S."/>
            <person name="Grimwood J."/>
            <person name="Barry K."/>
            <person name="Goodstein D."/>
            <person name="Schmutz J."/>
            <person name="Leebens-Mack J."/>
            <person name="Osbourn A."/>
        </authorList>
    </citation>
    <scope>NUCLEOTIDE SEQUENCE [LARGE SCALE GENOMIC DNA]</scope>
    <source>
        <strain evidence="2">JIC</strain>
    </source>
</reference>
<name>A0AAW1J5R4_SAPOF</name>
<dbReference type="Proteomes" id="UP001443914">
    <property type="component" value="Unassembled WGS sequence"/>
</dbReference>
<accession>A0AAW1J5R4</accession>
<evidence type="ECO:0000313" key="3">
    <source>
        <dbReference type="Proteomes" id="UP001443914"/>
    </source>
</evidence>
<feature type="compositionally biased region" description="Polar residues" evidence="1">
    <location>
        <begin position="61"/>
        <end position="86"/>
    </location>
</feature>
<sequence length="105" mass="11767">MEALLRGGIQYNQQSPASNRQPQQQLVVHGSSVVEILAPTRQVAYYSDFEDQQTLRGITTMRESTSYNQSQTTGSATNVMPSFTDSSGRKCVTRHTLRGWTNNRL</sequence>
<evidence type="ECO:0000256" key="1">
    <source>
        <dbReference type="SAM" id="MobiDB-lite"/>
    </source>
</evidence>
<organism evidence="2 3">
    <name type="scientific">Saponaria officinalis</name>
    <name type="common">Common soapwort</name>
    <name type="synonym">Lychnis saponaria</name>
    <dbReference type="NCBI Taxonomy" id="3572"/>
    <lineage>
        <taxon>Eukaryota</taxon>
        <taxon>Viridiplantae</taxon>
        <taxon>Streptophyta</taxon>
        <taxon>Embryophyta</taxon>
        <taxon>Tracheophyta</taxon>
        <taxon>Spermatophyta</taxon>
        <taxon>Magnoliopsida</taxon>
        <taxon>eudicotyledons</taxon>
        <taxon>Gunneridae</taxon>
        <taxon>Pentapetalae</taxon>
        <taxon>Caryophyllales</taxon>
        <taxon>Caryophyllaceae</taxon>
        <taxon>Caryophylleae</taxon>
        <taxon>Saponaria</taxon>
    </lineage>
</organism>